<protein>
    <recommendedName>
        <fullName evidence="1">PB1-like domain-containing protein</fullName>
    </recommendedName>
</protein>
<feature type="domain" description="PB1-like" evidence="1">
    <location>
        <begin position="4"/>
        <end position="82"/>
    </location>
</feature>
<proteinExistence type="predicted"/>
<dbReference type="Pfam" id="PF26130">
    <property type="entry name" value="PB1-like"/>
    <property type="match status" value="1"/>
</dbReference>
<accession>A0ABU6XX15</accession>
<dbReference type="Proteomes" id="UP001341840">
    <property type="component" value="Unassembled WGS sequence"/>
</dbReference>
<keyword evidence="3" id="KW-1185">Reference proteome</keyword>
<name>A0ABU6XX15_9FABA</name>
<evidence type="ECO:0000313" key="2">
    <source>
        <dbReference type="EMBL" id="MED6201053.1"/>
    </source>
</evidence>
<sequence>MDEDTYVPAFHYGGRFDRNTNGVLSYVDGSVKRWMPMDIDLVCFADLEELLKELGYQKYEKMLWHDLNDPLLETGLHEIKGDA</sequence>
<dbReference type="InterPro" id="IPR058594">
    <property type="entry name" value="PB1-like_dom_pln"/>
</dbReference>
<evidence type="ECO:0000259" key="1">
    <source>
        <dbReference type="Pfam" id="PF26130"/>
    </source>
</evidence>
<reference evidence="2 3" key="1">
    <citation type="journal article" date="2023" name="Plants (Basel)">
        <title>Bridging the Gap: Combining Genomics and Transcriptomics Approaches to Understand Stylosanthes scabra, an Orphan Legume from the Brazilian Caatinga.</title>
        <authorList>
            <person name="Ferreira-Neto J.R.C."/>
            <person name="da Silva M.D."/>
            <person name="Binneck E."/>
            <person name="de Melo N.F."/>
            <person name="da Silva R.H."/>
            <person name="de Melo A.L.T.M."/>
            <person name="Pandolfi V."/>
            <person name="Bustamante F.O."/>
            <person name="Brasileiro-Vidal A.C."/>
            <person name="Benko-Iseppon A.M."/>
        </authorList>
    </citation>
    <scope>NUCLEOTIDE SEQUENCE [LARGE SCALE GENOMIC DNA]</scope>
    <source>
        <tissue evidence="2">Leaves</tissue>
    </source>
</reference>
<dbReference type="EMBL" id="JASCZI010213261">
    <property type="protein sequence ID" value="MED6201053.1"/>
    <property type="molecule type" value="Genomic_DNA"/>
</dbReference>
<evidence type="ECO:0000313" key="3">
    <source>
        <dbReference type="Proteomes" id="UP001341840"/>
    </source>
</evidence>
<comment type="caution">
    <text evidence="2">The sequence shown here is derived from an EMBL/GenBank/DDBJ whole genome shotgun (WGS) entry which is preliminary data.</text>
</comment>
<gene>
    <name evidence="2" type="ORF">PIB30_091281</name>
</gene>
<organism evidence="2 3">
    <name type="scientific">Stylosanthes scabra</name>
    <dbReference type="NCBI Taxonomy" id="79078"/>
    <lineage>
        <taxon>Eukaryota</taxon>
        <taxon>Viridiplantae</taxon>
        <taxon>Streptophyta</taxon>
        <taxon>Embryophyta</taxon>
        <taxon>Tracheophyta</taxon>
        <taxon>Spermatophyta</taxon>
        <taxon>Magnoliopsida</taxon>
        <taxon>eudicotyledons</taxon>
        <taxon>Gunneridae</taxon>
        <taxon>Pentapetalae</taxon>
        <taxon>rosids</taxon>
        <taxon>fabids</taxon>
        <taxon>Fabales</taxon>
        <taxon>Fabaceae</taxon>
        <taxon>Papilionoideae</taxon>
        <taxon>50 kb inversion clade</taxon>
        <taxon>dalbergioids sensu lato</taxon>
        <taxon>Dalbergieae</taxon>
        <taxon>Pterocarpus clade</taxon>
        <taxon>Stylosanthes</taxon>
    </lineage>
</organism>